<dbReference type="PANTHER" id="PTHR23104:SF12">
    <property type="entry name" value="EF-HAND DOMAIN-CONTAINING PROTEIN"/>
    <property type="match status" value="1"/>
</dbReference>
<dbReference type="Pfam" id="PF13499">
    <property type="entry name" value="EF-hand_7"/>
    <property type="match status" value="1"/>
</dbReference>
<dbReference type="PANTHER" id="PTHR23104">
    <property type="entry name" value="MULTIPLE COAGULATION FACTOR DEFICIENCY PROTEIN 2 NEURAL STEM CELL DERIVED NEURONAL SURVIVAL PROTEIN"/>
    <property type="match status" value="1"/>
</dbReference>
<proteinExistence type="predicted"/>
<dbReference type="PROSITE" id="PS50222">
    <property type="entry name" value="EF_HAND_2"/>
    <property type="match status" value="1"/>
</dbReference>
<evidence type="ECO:0000313" key="6">
    <source>
        <dbReference type="Proteomes" id="UP000887574"/>
    </source>
</evidence>
<evidence type="ECO:0000313" key="7">
    <source>
        <dbReference type="WBParaSite" id="jg26418"/>
    </source>
</evidence>
<dbReference type="GO" id="GO:0005509">
    <property type="term" value="F:calcium ion binding"/>
    <property type="evidence" value="ECO:0007669"/>
    <property type="project" value="InterPro"/>
</dbReference>
<evidence type="ECO:0000256" key="2">
    <source>
        <dbReference type="ARBA" id="ARBA00022737"/>
    </source>
</evidence>
<sequence length="135" mass="15614">MIINYWRLIATGLWIFCVNLIKADFGDKAHIQDTAHLKQHLEHQIDVGAKEQWDDIENRFHYFSISDLNKDGLVDGLEVSKAISHAHNEDIAGEHNSKIWSDEELESAVDKVLKEVDFNNDGRIDYSEYSKQMDL</sequence>
<feature type="signal peptide" evidence="4">
    <location>
        <begin position="1"/>
        <end position="23"/>
    </location>
</feature>
<name>A0A915E4K8_9BILA</name>
<dbReference type="AlphaFoldDB" id="A0A915E4K8"/>
<dbReference type="Proteomes" id="UP000887574">
    <property type="component" value="Unplaced"/>
</dbReference>
<keyword evidence="2" id="KW-0677">Repeat</keyword>
<evidence type="ECO:0000256" key="4">
    <source>
        <dbReference type="SAM" id="SignalP"/>
    </source>
</evidence>
<dbReference type="Gene3D" id="1.10.238.10">
    <property type="entry name" value="EF-hand"/>
    <property type="match status" value="1"/>
</dbReference>
<organism evidence="6 7">
    <name type="scientific">Ditylenchus dipsaci</name>
    <dbReference type="NCBI Taxonomy" id="166011"/>
    <lineage>
        <taxon>Eukaryota</taxon>
        <taxon>Metazoa</taxon>
        <taxon>Ecdysozoa</taxon>
        <taxon>Nematoda</taxon>
        <taxon>Chromadorea</taxon>
        <taxon>Rhabditida</taxon>
        <taxon>Tylenchina</taxon>
        <taxon>Tylenchomorpha</taxon>
        <taxon>Sphaerularioidea</taxon>
        <taxon>Anguinidae</taxon>
        <taxon>Anguininae</taxon>
        <taxon>Ditylenchus</taxon>
    </lineage>
</organism>
<dbReference type="WBParaSite" id="jg26418">
    <property type="protein sequence ID" value="jg26418"/>
    <property type="gene ID" value="jg26418"/>
</dbReference>
<keyword evidence="1 4" id="KW-0732">Signal</keyword>
<dbReference type="SUPFAM" id="SSF47473">
    <property type="entry name" value="EF-hand"/>
    <property type="match status" value="1"/>
</dbReference>
<dbReference type="PROSITE" id="PS00018">
    <property type="entry name" value="EF_HAND_1"/>
    <property type="match status" value="2"/>
</dbReference>
<keyword evidence="6" id="KW-1185">Reference proteome</keyword>
<keyword evidence="3" id="KW-0106">Calcium</keyword>
<dbReference type="InterPro" id="IPR002048">
    <property type="entry name" value="EF_hand_dom"/>
</dbReference>
<feature type="chain" id="PRO_5037356201" evidence="4">
    <location>
        <begin position="24"/>
        <end position="135"/>
    </location>
</feature>
<feature type="domain" description="EF-hand" evidence="5">
    <location>
        <begin position="104"/>
        <end position="135"/>
    </location>
</feature>
<evidence type="ECO:0000256" key="1">
    <source>
        <dbReference type="ARBA" id="ARBA00022729"/>
    </source>
</evidence>
<dbReference type="InterPro" id="IPR011992">
    <property type="entry name" value="EF-hand-dom_pair"/>
</dbReference>
<evidence type="ECO:0000259" key="5">
    <source>
        <dbReference type="PROSITE" id="PS50222"/>
    </source>
</evidence>
<evidence type="ECO:0000256" key="3">
    <source>
        <dbReference type="ARBA" id="ARBA00022837"/>
    </source>
</evidence>
<dbReference type="InterPro" id="IPR052110">
    <property type="entry name" value="MCFD2-like"/>
</dbReference>
<accession>A0A915E4K8</accession>
<dbReference type="InterPro" id="IPR018247">
    <property type="entry name" value="EF_Hand_1_Ca_BS"/>
</dbReference>
<reference evidence="7" key="1">
    <citation type="submission" date="2022-11" db="UniProtKB">
        <authorList>
            <consortium name="WormBaseParasite"/>
        </authorList>
    </citation>
    <scope>IDENTIFICATION</scope>
</reference>
<protein>
    <submittedName>
        <fullName evidence="7">EF-hand domain-containing protein</fullName>
    </submittedName>
</protein>